<name>A0AC59YEJ3_RANTA</name>
<protein>
    <submittedName>
        <fullName evidence="1">Uncharacterized protein</fullName>
    </submittedName>
</protein>
<gene>
    <name evidence="1" type="ORF">MRATA1EN22A_LOCUS5240</name>
</gene>
<accession>A0AC59YEJ3</accession>
<dbReference type="EMBL" id="OX596098">
    <property type="protein sequence ID" value="CAM9631912.1"/>
    <property type="molecule type" value="Genomic_DNA"/>
</dbReference>
<proteinExistence type="predicted"/>
<organism evidence="1 2">
    <name type="scientific">Rangifer tarandus platyrhynchus</name>
    <name type="common">Svalbard reindeer</name>
    <dbReference type="NCBI Taxonomy" id="3082113"/>
    <lineage>
        <taxon>Eukaryota</taxon>
        <taxon>Metazoa</taxon>
        <taxon>Chordata</taxon>
        <taxon>Craniata</taxon>
        <taxon>Vertebrata</taxon>
        <taxon>Euteleostomi</taxon>
        <taxon>Mammalia</taxon>
        <taxon>Eutheria</taxon>
        <taxon>Laurasiatheria</taxon>
        <taxon>Artiodactyla</taxon>
        <taxon>Ruminantia</taxon>
        <taxon>Pecora</taxon>
        <taxon>Cervidae</taxon>
        <taxon>Odocoileinae</taxon>
        <taxon>Rangifer</taxon>
    </lineage>
</organism>
<evidence type="ECO:0000313" key="2">
    <source>
        <dbReference type="Proteomes" id="UP001162501"/>
    </source>
</evidence>
<reference evidence="1" key="2">
    <citation type="submission" date="2025-03" db="EMBL/GenBank/DDBJ databases">
        <authorList>
            <consortium name="ELIXIR-Norway"/>
            <consortium name="Elixir Norway"/>
        </authorList>
    </citation>
    <scope>NUCLEOTIDE SEQUENCE</scope>
</reference>
<reference evidence="1" key="1">
    <citation type="submission" date="2023-05" db="EMBL/GenBank/DDBJ databases">
        <authorList>
            <consortium name="ELIXIR-Norway"/>
        </authorList>
    </citation>
    <scope>NUCLEOTIDE SEQUENCE</scope>
</reference>
<dbReference type="Proteomes" id="UP001162501">
    <property type="component" value="Chromosome 14"/>
</dbReference>
<sequence length="139" mass="14869">MAPPSPAPAVCVQGTFIENALVIWGLEGSQLPVMPTAVCQHRPGGPGLKHGGAVLTSASEGFAGSYASGFVRQDRPRPSPLVLGTVIIKRKAAARSPVFTSLLHRIRAVQVRRPRGFVIHAHFQRGAWARLRGTQTTVF</sequence>
<evidence type="ECO:0000313" key="1">
    <source>
        <dbReference type="EMBL" id="CAM9631912.1"/>
    </source>
</evidence>